<dbReference type="EMBL" id="CAKLCB010000368">
    <property type="protein sequence ID" value="CAH0520667.1"/>
    <property type="molecule type" value="Genomic_DNA"/>
</dbReference>
<evidence type="ECO:0000313" key="1">
    <source>
        <dbReference type="EMBL" id="CAH0520667.1"/>
    </source>
</evidence>
<protein>
    <submittedName>
        <fullName evidence="1">Uncharacterized protein</fullName>
    </submittedName>
</protein>
<dbReference type="EMBL" id="CAKLCB010000368">
    <property type="protein sequence ID" value="CAH0520674.1"/>
    <property type="molecule type" value="Genomic_DNA"/>
</dbReference>
<sequence>MKKLLLSYCDHSPLCIGCKTPLLPVSTTDDDKYGTLSFVVLQRIGKEFAADKVNTDTYEDRSYVGSPEFPQLLDIMLIIDTS</sequence>
<keyword evidence="3" id="KW-1185">Reference proteome</keyword>
<comment type="caution">
    <text evidence="1">The sequence shown here is derived from an EMBL/GenBank/DDBJ whole genome shotgun (WGS) entry which is preliminary data.</text>
</comment>
<reference evidence="1 3" key="1">
    <citation type="submission" date="2021-11" db="EMBL/GenBank/DDBJ databases">
        <authorList>
            <person name="Islam A."/>
            <person name="Islam S."/>
            <person name="Flora M.S."/>
            <person name="Rahman M."/>
            <person name="Ziaur R.M."/>
            <person name="Epstein J.H."/>
            <person name="Hassan M."/>
            <person name="Klassen M."/>
            <person name="Woodard K."/>
            <person name="Webb A."/>
            <person name="Webby R.J."/>
            <person name="El Zowalaty M.E."/>
        </authorList>
    </citation>
    <scope>NUCLEOTIDE SEQUENCE [LARGE SCALE GENOMIC DNA]</scope>
    <source>
        <strain evidence="1">Pbs1</strain>
    </source>
</reference>
<organism evidence="1 3">
    <name type="scientific">Peronospora belbahrii</name>
    <dbReference type="NCBI Taxonomy" id="622444"/>
    <lineage>
        <taxon>Eukaryota</taxon>
        <taxon>Sar</taxon>
        <taxon>Stramenopiles</taxon>
        <taxon>Oomycota</taxon>
        <taxon>Peronosporomycetes</taxon>
        <taxon>Peronosporales</taxon>
        <taxon>Peronosporaceae</taxon>
        <taxon>Peronospora</taxon>
    </lineage>
</organism>
<dbReference type="Proteomes" id="UP001158986">
    <property type="component" value="Unassembled WGS sequence"/>
</dbReference>
<accession>A0ABN8D5H1</accession>
<name>A0ABN8D5H1_9STRA</name>
<proteinExistence type="predicted"/>
<gene>
    <name evidence="1" type="ORF">PBS001_LOCUS7135</name>
    <name evidence="2" type="ORF">PBS001_LOCUS7142</name>
</gene>
<evidence type="ECO:0000313" key="3">
    <source>
        <dbReference type="Proteomes" id="UP001158986"/>
    </source>
</evidence>
<evidence type="ECO:0000313" key="2">
    <source>
        <dbReference type="EMBL" id="CAH0520674.1"/>
    </source>
</evidence>